<feature type="compositionally biased region" description="Acidic residues" evidence="6">
    <location>
        <begin position="108"/>
        <end position="120"/>
    </location>
</feature>
<reference evidence="11 12" key="1">
    <citation type="journal article" date="2013" name="Nature">
        <title>Insights into bilaterian evolution from three spiralian genomes.</title>
        <authorList>
            <person name="Simakov O."/>
            <person name="Marletaz F."/>
            <person name="Cho S.J."/>
            <person name="Edsinger-Gonzales E."/>
            <person name="Havlak P."/>
            <person name="Hellsten U."/>
            <person name="Kuo D.H."/>
            <person name="Larsson T."/>
            <person name="Lv J."/>
            <person name="Arendt D."/>
            <person name="Savage R."/>
            <person name="Osoegawa K."/>
            <person name="de Jong P."/>
            <person name="Grimwood J."/>
            <person name="Chapman J.A."/>
            <person name="Shapiro H."/>
            <person name="Aerts A."/>
            <person name="Otillar R.P."/>
            <person name="Terry A.Y."/>
            <person name="Boore J.L."/>
            <person name="Grigoriev I.V."/>
            <person name="Lindberg D.R."/>
            <person name="Seaver E.C."/>
            <person name="Weisblat D.A."/>
            <person name="Putnam N.H."/>
            <person name="Rokhsar D.S."/>
        </authorList>
    </citation>
    <scope>NUCLEOTIDE SEQUENCE [LARGE SCALE GENOMIC DNA]</scope>
</reference>
<proteinExistence type="inferred from homology"/>
<dbReference type="Pfam" id="PF13299">
    <property type="entry name" value="CPSF100_C"/>
    <property type="match status" value="1"/>
</dbReference>
<dbReference type="InterPro" id="IPR011108">
    <property type="entry name" value="RMMBL"/>
</dbReference>
<dbReference type="GO" id="GO:0005847">
    <property type="term" value="C:mRNA cleavage and polyadenylation specificity factor complex"/>
    <property type="evidence" value="ECO:0007669"/>
    <property type="project" value="InterPro"/>
</dbReference>
<comment type="similarity">
    <text evidence="2 5">Belongs to the metallo-beta-lactamase superfamily. RNA-metabolizing metallo-beta-lactamase-like family. CPSF2/YSH1 subfamily.</text>
</comment>
<evidence type="ECO:0000313" key="11">
    <source>
        <dbReference type="EMBL" id="ESO87748.1"/>
    </source>
</evidence>
<dbReference type="SUPFAM" id="SSF56281">
    <property type="entry name" value="Metallo-hydrolase/oxidoreductase"/>
    <property type="match status" value="1"/>
</dbReference>
<feature type="domain" description="Zn-dependent metallo-hydrolase RNA specificity" evidence="8">
    <location>
        <begin position="219"/>
        <end position="269"/>
    </location>
</feature>
<dbReference type="GeneID" id="20249706"/>
<evidence type="ECO:0000256" key="5">
    <source>
        <dbReference type="RuleBase" id="RU365006"/>
    </source>
</evidence>
<keyword evidence="7" id="KW-0732">Signal</keyword>
<name>V3Z9V2_LOTGI</name>
<keyword evidence="3 5" id="KW-0507">mRNA processing</keyword>
<evidence type="ECO:0000256" key="6">
    <source>
        <dbReference type="SAM" id="MobiDB-lite"/>
    </source>
</evidence>
<accession>V3Z9V2</accession>
<evidence type="ECO:0000259" key="8">
    <source>
        <dbReference type="Pfam" id="PF07521"/>
    </source>
</evidence>
<evidence type="ECO:0000256" key="7">
    <source>
        <dbReference type="SAM" id="SignalP"/>
    </source>
</evidence>
<evidence type="ECO:0000256" key="1">
    <source>
        <dbReference type="ARBA" id="ARBA00004123"/>
    </source>
</evidence>
<feature type="signal peptide" evidence="7">
    <location>
        <begin position="1"/>
        <end position="19"/>
    </location>
</feature>
<dbReference type="Gene3D" id="3.40.50.10890">
    <property type="match status" value="1"/>
</dbReference>
<dbReference type="KEGG" id="lgi:LOTGIDRAFT_234977"/>
<dbReference type="InterPro" id="IPR036866">
    <property type="entry name" value="RibonucZ/Hydroxyglut_hydro"/>
</dbReference>
<dbReference type="CTD" id="20249706"/>
<evidence type="ECO:0000256" key="4">
    <source>
        <dbReference type="ARBA" id="ARBA00023242"/>
    </source>
</evidence>
<gene>
    <name evidence="11" type="ORF">LOTGIDRAFT_234977</name>
</gene>
<keyword evidence="5" id="KW-0694">RNA-binding</keyword>
<keyword evidence="12" id="KW-1185">Reference proteome</keyword>
<dbReference type="EMBL" id="KB202849">
    <property type="protein sequence ID" value="ESO87748.1"/>
    <property type="molecule type" value="Genomic_DNA"/>
</dbReference>
<dbReference type="HOGENOM" id="CLU_002227_1_0_1"/>
<dbReference type="InterPro" id="IPR025069">
    <property type="entry name" value="Cpsf2_C"/>
</dbReference>
<dbReference type="GO" id="GO:0003723">
    <property type="term" value="F:RNA binding"/>
    <property type="evidence" value="ECO:0007669"/>
    <property type="project" value="UniProtKB-KW"/>
</dbReference>
<evidence type="ECO:0000256" key="2">
    <source>
        <dbReference type="ARBA" id="ARBA00010624"/>
    </source>
</evidence>
<evidence type="ECO:0000259" key="10">
    <source>
        <dbReference type="Pfam" id="PF13299"/>
    </source>
</evidence>
<dbReference type="InterPro" id="IPR022712">
    <property type="entry name" value="Beta_Casp"/>
</dbReference>
<sequence length="431" mass="48959">MAELGSVLIFLFLNTVVLASTPDLQSGFSRDLFIAWCGNPKNSIVLTTRTSPGTLARELIDNPQLRCITIDVQRRVELEGIELEDFLRKKQEKDASEAKSKANNSVLEELESSDESESEMELEGLYQNKGKHDLMMKPEGKAKSGFFKQAKKSYPMFHFHEEKIRWDEYGEIIKPEDYTIAENVTAEEEVKKPEKTFEEEAMQENADLPTKCVASTVTLDVNARIQYIDFEGRSDGESMRKILERVKPRQLVLVRGTPEATDTLAEYCTTSSLIQGTIFKPRVGHTIDATTESRIFQAKLRDHLVTSLNFAKAKDIELAWIDAQLTYSQHDEDSMEDGQNRETDMVPLLDCLPPNKVPTHNSVFINEPKLSDFKLVLLQEGIPCEFVAGVLICNNMVAVKRNEAGRIQLEGTLCNEYFRVRELLYQQYAIV</sequence>
<dbReference type="InterPro" id="IPR027075">
    <property type="entry name" value="CPSF2"/>
</dbReference>
<dbReference type="Proteomes" id="UP000030746">
    <property type="component" value="Unassembled WGS sequence"/>
</dbReference>
<dbReference type="Pfam" id="PF10996">
    <property type="entry name" value="Beta-Casp"/>
    <property type="match status" value="1"/>
</dbReference>
<evidence type="ECO:0000313" key="12">
    <source>
        <dbReference type="Proteomes" id="UP000030746"/>
    </source>
</evidence>
<evidence type="ECO:0000259" key="9">
    <source>
        <dbReference type="Pfam" id="PF10996"/>
    </source>
</evidence>
<dbReference type="STRING" id="225164.V3Z9V2"/>
<protein>
    <recommendedName>
        <fullName evidence="5">Cleavage and polyadenylation specificity factor subunit 2</fullName>
    </recommendedName>
    <alternativeName>
        <fullName evidence="5">Cleavage and polyadenylation specificity factor 100 kDa subunit</fullName>
    </alternativeName>
</protein>
<dbReference type="PANTHER" id="PTHR45922">
    <property type="entry name" value="CLEAVAGE AND POLYADENYLATION SPECIFICITY FACTOR SUBUNIT 2"/>
    <property type="match status" value="1"/>
</dbReference>
<organism evidence="11 12">
    <name type="scientific">Lottia gigantea</name>
    <name type="common">Giant owl limpet</name>
    <dbReference type="NCBI Taxonomy" id="225164"/>
    <lineage>
        <taxon>Eukaryota</taxon>
        <taxon>Metazoa</taxon>
        <taxon>Spiralia</taxon>
        <taxon>Lophotrochozoa</taxon>
        <taxon>Mollusca</taxon>
        <taxon>Gastropoda</taxon>
        <taxon>Patellogastropoda</taxon>
        <taxon>Lottioidea</taxon>
        <taxon>Lottiidae</taxon>
        <taxon>Lottia</taxon>
    </lineage>
</organism>
<feature type="region of interest" description="Disordered" evidence="6">
    <location>
        <begin position="92"/>
        <end position="120"/>
    </location>
</feature>
<dbReference type="Pfam" id="PF07521">
    <property type="entry name" value="RMMBL"/>
    <property type="match status" value="1"/>
</dbReference>
<feature type="domain" description="Cleavage and polyadenylation specificity factor 2 C-terminal" evidence="10">
    <location>
        <begin position="331"/>
        <end position="428"/>
    </location>
</feature>
<dbReference type="AlphaFoldDB" id="V3Z9V2"/>
<dbReference type="OrthoDB" id="64353at2759"/>
<feature type="domain" description="Beta-Casp" evidence="9">
    <location>
        <begin position="15"/>
        <end position="59"/>
    </location>
</feature>
<dbReference type="OMA" id="KCIASKV"/>
<keyword evidence="4 5" id="KW-0539">Nucleus</keyword>
<evidence type="ECO:0000256" key="3">
    <source>
        <dbReference type="ARBA" id="ARBA00022664"/>
    </source>
</evidence>
<dbReference type="PANTHER" id="PTHR45922:SF1">
    <property type="entry name" value="CLEAVAGE AND POLYADENYLATION SPECIFICITY FACTOR SUBUNIT 2"/>
    <property type="match status" value="1"/>
</dbReference>
<feature type="chain" id="PRO_5004715164" description="Cleavage and polyadenylation specificity factor subunit 2" evidence="7">
    <location>
        <begin position="20"/>
        <end position="431"/>
    </location>
</feature>
<dbReference type="RefSeq" id="XP_009061638.1">
    <property type="nucleotide sequence ID" value="XM_009063390.1"/>
</dbReference>
<dbReference type="GO" id="GO:0006398">
    <property type="term" value="P:mRNA 3'-end processing by stem-loop binding and cleavage"/>
    <property type="evidence" value="ECO:0007669"/>
    <property type="project" value="InterPro"/>
</dbReference>
<comment type="subcellular location">
    <subcellularLocation>
        <location evidence="1 5">Nucleus</location>
    </subcellularLocation>
</comment>